<proteinExistence type="inferred from homology"/>
<dbReference type="Proteomes" id="UP001202827">
    <property type="component" value="Unassembled WGS sequence"/>
</dbReference>
<evidence type="ECO:0000313" key="8">
    <source>
        <dbReference type="EMBL" id="MCK8779213.1"/>
    </source>
</evidence>
<sequence length="442" mass="47353">MAPEANRLSPEDAVRVFLDGLETPAHLLVAISGGSDSTGLLLALAKLADRSKFAISAATIDHGLRPGSTEEALTVTALCERIGVPHVIRRWEGEKPSSGISAAARDARYRLLSDIARDSHANVIVTGHTLDDQAETVSMRARRGDGEARRGLAGMSAAVLLERRHWLMRPFLSTTRADIRAFLERHGEGWIDDPSNLNARYERVRVRLAGPDAPVDGEAAARRKELADRAADLIEAHVSIGHSVLAQVSPGGLTEELPVLRHALASLGAVLGGRTHLLGSDSMARVLAFIQGGAAGRITAGRVIFDRRRDGLFMMRENRGMLSLHVGAGETAIWDGRFRIINGTDQEVVVGPTAPDRDEALALFPEAPPAIAMRAASALPFVDFAPGAAQTSGGSAVVVGPILAPFDRFLPQFDLNLADRIAQLIGHEEFTPLPVKDSRRKS</sequence>
<dbReference type="NCBIfam" id="TIGR02432">
    <property type="entry name" value="lysidine_TilS_N"/>
    <property type="match status" value="1"/>
</dbReference>
<keyword evidence="1 6" id="KW-0436">Ligase</keyword>
<keyword evidence="3 6" id="KW-0547">Nucleotide-binding</keyword>
<dbReference type="InterPro" id="IPR012795">
    <property type="entry name" value="tRNA_Ile_lys_synt_N"/>
</dbReference>
<feature type="binding site" evidence="6">
    <location>
        <begin position="32"/>
        <end position="37"/>
    </location>
    <ligand>
        <name>ATP</name>
        <dbReference type="ChEBI" id="CHEBI:30616"/>
    </ligand>
</feature>
<dbReference type="InterPro" id="IPR014729">
    <property type="entry name" value="Rossmann-like_a/b/a_fold"/>
</dbReference>
<comment type="subcellular location">
    <subcellularLocation>
        <location evidence="6">Cytoplasm</location>
    </subcellularLocation>
</comment>
<evidence type="ECO:0000256" key="6">
    <source>
        <dbReference type="HAMAP-Rule" id="MF_01161"/>
    </source>
</evidence>
<feature type="domain" description="tRNA(Ile)-lysidine/2-thiocytidine synthase N-terminal" evidence="7">
    <location>
        <begin position="27"/>
        <end position="207"/>
    </location>
</feature>
<evidence type="ECO:0000256" key="5">
    <source>
        <dbReference type="ARBA" id="ARBA00048539"/>
    </source>
</evidence>
<evidence type="ECO:0000256" key="3">
    <source>
        <dbReference type="ARBA" id="ARBA00022741"/>
    </source>
</evidence>
<keyword evidence="6" id="KW-0963">Cytoplasm</keyword>
<evidence type="ECO:0000256" key="1">
    <source>
        <dbReference type="ARBA" id="ARBA00022598"/>
    </source>
</evidence>
<keyword evidence="2 6" id="KW-0819">tRNA processing</keyword>
<protein>
    <recommendedName>
        <fullName evidence="6">tRNA(Ile)-lysidine synthase</fullName>
        <ecNumber evidence="6">6.3.4.19</ecNumber>
    </recommendedName>
    <alternativeName>
        <fullName evidence="6">tRNA(Ile)-2-lysyl-cytidine synthase</fullName>
    </alternativeName>
    <alternativeName>
        <fullName evidence="6">tRNA(Ile)-lysidine synthetase</fullName>
    </alternativeName>
</protein>
<dbReference type="InterPro" id="IPR012094">
    <property type="entry name" value="tRNA_Ile_lys_synt"/>
</dbReference>
<comment type="catalytic activity">
    <reaction evidence="5 6">
        <text>cytidine(34) in tRNA(Ile2) + L-lysine + ATP = lysidine(34) in tRNA(Ile2) + AMP + diphosphate + H(+)</text>
        <dbReference type="Rhea" id="RHEA:43744"/>
        <dbReference type="Rhea" id="RHEA-COMP:10625"/>
        <dbReference type="Rhea" id="RHEA-COMP:10670"/>
        <dbReference type="ChEBI" id="CHEBI:15378"/>
        <dbReference type="ChEBI" id="CHEBI:30616"/>
        <dbReference type="ChEBI" id="CHEBI:32551"/>
        <dbReference type="ChEBI" id="CHEBI:33019"/>
        <dbReference type="ChEBI" id="CHEBI:82748"/>
        <dbReference type="ChEBI" id="CHEBI:83665"/>
        <dbReference type="ChEBI" id="CHEBI:456215"/>
        <dbReference type="EC" id="6.3.4.19"/>
    </reaction>
</comment>
<evidence type="ECO:0000256" key="2">
    <source>
        <dbReference type="ARBA" id="ARBA00022694"/>
    </source>
</evidence>
<dbReference type="GO" id="GO:0032267">
    <property type="term" value="F:tRNA(Ile)-lysidine synthase activity"/>
    <property type="evidence" value="ECO:0007669"/>
    <property type="project" value="UniProtKB-EC"/>
</dbReference>
<keyword evidence="4 6" id="KW-0067">ATP-binding</keyword>
<evidence type="ECO:0000259" key="7">
    <source>
        <dbReference type="Pfam" id="PF01171"/>
    </source>
</evidence>
<dbReference type="CDD" id="cd01992">
    <property type="entry name" value="TilS_N"/>
    <property type="match status" value="1"/>
</dbReference>
<evidence type="ECO:0000256" key="4">
    <source>
        <dbReference type="ARBA" id="ARBA00022840"/>
    </source>
</evidence>
<comment type="domain">
    <text evidence="6">The N-terminal region contains the highly conserved SGGXDS motif, predicted to be a P-loop motif involved in ATP binding.</text>
</comment>
<evidence type="ECO:0000313" key="9">
    <source>
        <dbReference type="Proteomes" id="UP001202827"/>
    </source>
</evidence>
<dbReference type="PANTHER" id="PTHR43033:SF1">
    <property type="entry name" value="TRNA(ILE)-LYSIDINE SYNTHASE-RELATED"/>
    <property type="match status" value="1"/>
</dbReference>
<comment type="caution">
    <text evidence="8">The sequence shown here is derived from an EMBL/GenBank/DDBJ whole genome shotgun (WGS) entry which is preliminary data.</text>
</comment>
<reference evidence="8 9" key="1">
    <citation type="submission" date="2022-04" db="EMBL/GenBank/DDBJ databases">
        <title>Rhizobium coralii sp. nov., isolated from coral Turbinaria peltata.</title>
        <authorList>
            <person name="Sun H."/>
        </authorList>
    </citation>
    <scope>NUCLEOTIDE SEQUENCE [LARGE SCALE GENOMIC DNA]</scope>
    <source>
        <strain evidence="8 9">NTR19</strain>
    </source>
</reference>
<keyword evidence="9" id="KW-1185">Reference proteome</keyword>
<dbReference type="EMBL" id="JALPRY010000004">
    <property type="protein sequence ID" value="MCK8779213.1"/>
    <property type="molecule type" value="Genomic_DNA"/>
</dbReference>
<dbReference type="HAMAP" id="MF_01161">
    <property type="entry name" value="tRNA_Ile_lys_synt"/>
    <property type="match status" value="1"/>
</dbReference>
<dbReference type="PANTHER" id="PTHR43033">
    <property type="entry name" value="TRNA(ILE)-LYSIDINE SYNTHASE-RELATED"/>
    <property type="match status" value="1"/>
</dbReference>
<comment type="similarity">
    <text evidence="6">Belongs to the tRNA(Ile)-lysidine synthase family.</text>
</comment>
<dbReference type="SUPFAM" id="SSF52402">
    <property type="entry name" value="Adenine nucleotide alpha hydrolases-like"/>
    <property type="match status" value="1"/>
</dbReference>
<name>A0ABT0IMU2_9HYPH</name>
<dbReference type="Gene3D" id="3.40.50.620">
    <property type="entry name" value="HUPs"/>
    <property type="match status" value="1"/>
</dbReference>
<organism evidence="8 9">
    <name type="scientific">Neorhizobium turbinariae</name>
    <dbReference type="NCBI Taxonomy" id="2937795"/>
    <lineage>
        <taxon>Bacteria</taxon>
        <taxon>Pseudomonadati</taxon>
        <taxon>Pseudomonadota</taxon>
        <taxon>Alphaproteobacteria</taxon>
        <taxon>Hyphomicrobiales</taxon>
        <taxon>Rhizobiaceae</taxon>
        <taxon>Rhizobium/Agrobacterium group</taxon>
        <taxon>Neorhizobium</taxon>
    </lineage>
</organism>
<gene>
    <name evidence="6 8" type="primary">tilS</name>
    <name evidence="8" type="ORF">M0654_04365</name>
</gene>
<accession>A0ABT0IMU2</accession>
<dbReference type="Pfam" id="PF01171">
    <property type="entry name" value="ATP_bind_3"/>
    <property type="match status" value="1"/>
</dbReference>
<dbReference type="RefSeq" id="WP_248681991.1">
    <property type="nucleotide sequence ID" value="NZ_JALPRY010000004.1"/>
</dbReference>
<dbReference type="EC" id="6.3.4.19" evidence="6"/>
<dbReference type="InterPro" id="IPR011063">
    <property type="entry name" value="TilS/TtcA_N"/>
</dbReference>
<comment type="function">
    <text evidence="6">Ligates lysine onto the cytidine present at position 34 of the AUA codon-specific tRNA(Ile) that contains the anticodon CAU, in an ATP-dependent manner. Cytidine is converted to lysidine, thus changing the amino acid specificity of the tRNA from methionine to isoleucine.</text>
</comment>